<protein>
    <submittedName>
        <fullName evidence="1">Uncharacterized protein</fullName>
    </submittedName>
</protein>
<evidence type="ECO:0000313" key="1">
    <source>
        <dbReference type="EMBL" id="CEH14825.1"/>
    </source>
</evidence>
<dbReference type="Proteomes" id="UP000054845">
    <property type="component" value="Unassembled WGS sequence"/>
</dbReference>
<organism evidence="1 2">
    <name type="scientific">Ceraceosorus bombacis</name>
    <dbReference type="NCBI Taxonomy" id="401625"/>
    <lineage>
        <taxon>Eukaryota</taxon>
        <taxon>Fungi</taxon>
        <taxon>Dikarya</taxon>
        <taxon>Basidiomycota</taxon>
        <taxon>Ustilaginomycotina</taxon>
        <taxon>Exobasidiomycetes</taxon>
        <taxon>Ceraceosorales</taxon>
        <taxon>Ceraceosoraceae</taxon>
        <taxon>Ceraceosorus</taxon>
    </lineage>
</organism>
<dbReference type="EMBL" id="CCYA01000248">
    <property type="protein sequence ID" value="CEH14825.1"/>
    <property type="molecule type" value="Genomic_DNA"/>
</dbReference>
<keyword evidence="2" id="KW-1185">Reference proteome</keyword>
<reference evidence="1 2" key="1">
    <citation type="submission" date="2014-09" db="EMBL/GenBank/DDBJ databases">
        <authorList>
            <person name="Magalhaes I.L.F."/>
            <person name="Oliveira U."/>
            <person name="Santos F.R."/>
            <person name="Vidigal T.H.D.A."/>
            <person name="Brescovit A.D."/>
            <person name="Santos A.J."/>
        </authorList>
    </citation>
    <scope>NUCLEOTIDE SEQUENCE [LARGE SCALE GENOMIC DNA]</scope>
</reference>
<sequence>MDYAFLTDFVIQADADDGLDGLEKRLRRQCALTAAALSMLCYKDEPATLLEQDSALQAESRLLRVWPIRQRDPTMDSTMLLGWTTFGVAFVAFRGSANVGDRATNFDAAAELDIGEGFRIHRVFALRAARSPIPFLVKLVNSWPTVANNVWSDTGSHANIKELAFFTFGAPPV</sequence>
<dbReference type="AlphaFoldDB" id="A0A0P1BFP8"/>
<accession>A0A0P1BFP8</accession>
<proteinExistence type="predicted"/>
<evidence type="ECO:0000313" key="2">
    <source>
        <dbReference type="Proteomes" id="UP000054845"/>
    </source>
</evidence>
<name>A0A0P1BFP8_9BASI</name>